<feature type="transmembrane region" description="Helical" evidence="1">
    <location>
        <begin position="88"/>
        <end position="104"/>
    </location>
</feature>
<keyword evidence="1" id="KW-1133">Transmembrane helix</keyword>
<evidence type="ECO:0000313" key="3">
    <source>
        <dbReference type="Proteomes" id="UP000202440"/>
    </source>
</evidence>
<accession>A0A222FM21</accession>
<evidence type="ECO:0000256" key="1">
    <source>
        <dbReference type="SAM" id="Phobius"/>
    </source>
</evidence>
<sequence>MQLHPEVQEKALFYPIGTEKFVELSLATFGLYNLYWSWANWRQISQPNAFMPWFKLLIWPISQWQLYQRIYRQAVEDGEQPRWQPLRAYLLFILSLLFSIWFVASGDSHGWFLALLATLPNAQANLTVNRLHDSRLHFYAQNTDLTALEWGILVVGMVAWVSLMALALSH</sequence>
<keyword evidence="3" id="KW-1185">Reference proteome</keyword>
<gene>
    <name evidence="2" type="ORF">CHH28_15860</name>
</gene>
<dbReference type="KEGG" id="bsan:CHH28_15860"/>
<evidence type="ECO:0008006" key="4">
    <source>
        <dbReference type="Google" id="ProtNLM"/>
    </source>
</evidence>
<proteinExistence type="predicted"/>
<keyword evidence="1" id="KW-0812">Transmembrane</keyword>
<dbReference type="EMBL" id="CP022530">
    <property type="protein sequence ID" value="ASP40058.1"/>
    <property type="molecule type" value="Genomic_DNA"/>
</dbReference>
<reference evidence="2 3" key="1">
    <citation type="submission" date="2017-07" db="EMBL/GenBank/DDBJ databases">
        <title>Annotated genome sequence of Bacterioplanes sanyensis isolated from Red Sea.</title>
        <authorList>
            <person name="Rehman Z.U."/>
        </authorList>
    </citation>
    <scope>NUCLEOTIDE SEQUENCE [LARGE SCALE GENOMIC DNA]</scope>
    <source>
        <strain evidence="2 3">NV9</strain>
    </source>
</reference>
<dbReference type="OrthoDB" id="8750132at2"/>
<dbReference type="Proteomes" id="UP000202440">
    <property type="component" value="Chromosome"/>
</dbReference>
<dbReference type="RefSeq" id="WP_094061232.1">
    <property type="nucleotide sequence ID" value="NZ_CP022530.1"/>
</dbReference>
<feature type="transmembrane region" description="Helical" evidence="1">
    <location>
        <begin position="148"/>
        <end position="168"/>
    </location>
</feature>
<evidence type="ECO:0000313" key="2">
    <source>
        <dbReference type="EMBL" id="ASP40058.1"/>
    </source>
</evidence>
<keyword evidence="1" id="KW-0472">Membrane</keyword>
<protein>
    <recommendedName>
        <fullName evidence="4">DUF4234 domain-containing protein</fullName>
    </recommendedName>
</protein>
<dbReference type="AlphaFoldDB" id="A0A222FM21"/>
<organism evidence="2 3">
    <name type="scientific">Bacterioplanes sanyensis</name>
    <dbReference type="NCBI Taxonomy" id="1249553"/>
    <lineage>
        <taxon>Bacteria</taxon>
        <taxon>Pseudomonadati</taxon>
        <taxon>Pseudomonadota</taxon>
        <taxon>Gammaproteobacteria</taxon>
        <taxon>Oceanospirillales</taxon>
        <taxon>Oceanospirillaceae</taxon>
        <taxon>Bacterioplanes</taxon>
    </lineage>
</organism>
<name>A0A222FM21_9GAMM</name>